<organism evidence="2 3">
    <name type="scientific">Skermanella aerolata</name>
    <dbReference type="NCBI Taxonomy" id="393310"/>
    <lineage>
        <taxon>Bacteria</taxon>
        <taxon>Pseudomonadati</taxon>
        <taxon>Pseudomonadota</taxon>
        <taxon>Alphaproteobacteria</taxon>
        <taxon>Rhodospirillales</taxon>
        <taxon>Azospirillaceae</taxon>
        <taxon>Skermanella</taxon>
    </lineage>
</organism>
<dbReference type="RefSeq" id="WP_044437116.1">
    <property type="nucleotide sequence ID" value="NZ_BJYZ01000090.1"/>
</dbReference>
<dbReference type="AlphaFoldDB" id="A0A512E469"/>
<comment type="caution">
    <text evidence="2">The sequence shown here is derived from an EMBL/GenBank/DDBJ whole genome shotgun (WGS) entry which is preliminary data.</text>
</comment>
<protein>
    <recommendedName>
        <fullName evidence="4">Phage shock protein A</fullName>
    </recommendedName>
</protein>
<keyword evidence="3" id="KW-1185">Reference proteome</keyword>
<evidence type="ECO:0008006" key="4">
    <source>
        <dbReference type="Google" id="ProtNLM"/>
    </source>
</evidence>
<sequence>MIPFIRNLVGVKTDRAVQASVEALVRWDPQAATEAELRTMEQHLDDLGLQVAQARASYEREKKEADSISALSRQRLAAAEQIEKQAAAETDPTRKAAFEKSLGTLVTMLEEMAPEIEREEAEAKDAQDFLQMLEQTYADAGTKLKLARSELERAQRDMSRAQQQRQSAEQRAEAARQAAGLAGATSGLSVALKSMQDAAARDLASAEAASAKARLLKPTKPEEDDPNIAEALRLASGKNPAPTNLSDRLAAIRGRQ</sequence>
<evidence type="ECO:0000256" key="1">
    <source>
        <dbReference type="SAM" id="MobiDB-lite"/>
    </source>
</evidence>
<dbReference type="EMBL" id="BJYZ01000090">
    <property type="protein sequence ID" value="GEO43479.1"/>
    <property type="molecule type" value="Genomic_DNA"/>
</dbReference>
<feature type="compositionally biased region" description="Low complexity" evidence="1">
    <location>
        <begin position="199"/>
        <end position="213"/>
    </location>
</feature>
<evidence type="ECO:0000313" key="3">
    <source>
        <dbReference type="Proteomes" id="UP000321523"/>
    </source>
</evidence>
<feature type="region of interest" description="Disordered" evidence="1">
    <location>
        <begin position="152"/>
        <end position="180"/>
    </location>
</feature>
<proteinExistence type="predicted"/>
<reference evidence="2 3" key="1">
    <citation type="submission" date="2019-07" db="EMBL/GenBank/DDBJ databases">
        <title>Whole genome shotgun sequence of Skermanella aerolata NBRC 106429.</title>
        <authorList>
            <person name="Hosoyama A."/>
            <person name="Uohara A."/>
            <person name="Ohji S."/>
            <person name="Ichikawa N."/>
        </authorList>
    </citation>
    <scope>NUCLEOTIDE SEQUENCE [LARGE SCALE GENOMIC DNA]</scope>
    <source>
        <strain evidence="2 3">NBRC 106429</strain>
    </source>
</reference>
<feature type="region of interest" description="Disordered" evidence="1">
    <location>
        <begin position="199"/>
        <end position="256"/>
    </location>
</feature>
<evidence type="ECO:0000313" key="2">
    <source>
        <dbReference type="EMBL" id="GEO43479.1"/>
    </source>
</evidence>
<dbReference type="OrthoDB" id="5765304at2"/>
<gene>
    <name evidence="2" type="ORF">SAE02_76270</name>
</gene>
<dbReference type="Proteomes" id="UP000321523">
    <property type="component" value="Unassembled WGS sequence"/>
</dbReference>
<accession>A0A512E469</accession>
<name>A0A512E469_9PROT</name>